<sequence length="90" mass="10223">MTSIWLTLLGWKEALCTFDAPQYGTALHLLQKEGIACRTRTVNFSSASRRTGTMYAVGERTDRSIEYQIFVKKADWDKAQLALQGRLHSL</sequence>
<gene>
    <name evidence="1" type="ORF">SUBVAR_05767</name>
</gene>
<keyword evidence="2" id="KW-1185">Reference proteome</keyword>
<dbReference type="STRING" id="411471.SUBVAR_05767"/>
<dbReference type="OrthoDB" id="1734503at2"/>
<protein>
    <recommendedName>
        <fullName evidence="3">DUF2007 domain-containing protein</fullName>
    </recommendedName>
</protein>
<dbReference type="RefSeq" id="WP_007047147.1">
    <property type="nucleotide sequence ID" value="NZ_GG704769.1"/>
</dbReference>
<comment type="caution">
    <text evidence="1">The sequence shown here is derived from an EMBL/GenBank/DDBJ whole genome shotgun (WGS) entry which is preliminary data.</text>
</comment>
<dbReference type="HOGENOM" id="CLU_2439645_0_0_9"/>
<name>D1PN52_9FIRM</name>
<dbReference type="AlphaFoldDB" id="D1PN52"/>
<accession>D1PN52</accession>
<reference evidence="1" key="1">
    <citation type="submission" date="2009-12" db="EMBL/GenBank/DDBJ databases">
        <authorList>
            <person name="Weinstock G."/>
            <person name="Sodergren E."/>
            <person name="Clifton S."/>
            <person name="Fulton L."/>
            <person name="Fulton B."/>
            <person name="Courtney L."/>
            <person name="Fronick C."/>
            <person name="Harrison M."/>
            <person name="Strong C."/>
            <person name="Farmer C."/>
            <person name="Delahaunty K."/>
            <person name="Markovic C."/>
            <person name="Hall O."/>
            <person name="Minx P."/>
            <person name="Tomlinson C."/>
            <person name="Mitreva M."/>
            <person name="Nelson J."/>
            <person name="Hou S."/>
            <person name="Wollam A."/>
            <person name="Pepin K.H."/>
            <person name="Johnson M."/>
            <person name="Bhonagiri V."/>
            <person name="Nash W.E."/>
            <person name="Warren W."/>
            <person name="Chinwalla A."/>
            <person name="Mardis E.R."/>
            <person name="Wilson R.K."/>
        </authorList>
    </citation>
    <scope>NUCLEOTIDE SEQUENCE [LARGE SCALE GENOMIC DNA]</scope>
    <source>
        <strain evidence="1">DSM 15176</strain>
    </source>
</reference>
<organism evidence="1 2">
    <name type="scientific">Subdoligranulum variabile DSM 15176</name>
    <dbReference type="NCBI Taxonomy" id="411471"/>
    <lineage>
        <taxon>Bacteria</taxon>
        <taxon>Bacillati</taxon>
        <taxon>Bacillota</taxon>
        <taxon>Clostridia</taxon>
        <taxon>Eubacteriales</taxon>
        <taxon>Oscillospiraceae</taxon>
        <taxon>Subdoligranulum</taxon>
    </lineage>
</organism>
<evidence type="ECO:0000313" key="2">
    <source>
        <dbReference type="Proteomes" id="UP000003438"/>
    </source>
</evidence>
<proteinExistence type="predicted"/>
<dbReference type="Proteomes" id="UP000003438">
    <property type="component" value="Unassembled WGS sequence"/>
</dbReference>
<evidence type="ECO:0008006" key="3">
    <source>
        <dbReference type="Google" id="ProtNLM"/>
    </source>
</evidence>
<dbReference type="EMBL" id="ACBY02000023">
    <property type="protein sequence ID" value="EFB75987.1"/>
    <property type="molecule type" value="Genomic_DNA"/>
</dbReference>
<evidence type="ECO:0000313" key="1">
    <source>
        <dbReference type="EMBL" id="EFB75987.1"/>
    </source>
</evidence>